<dbReference type="GO" id="GO:0003885">
    <property type="term" value="F:D-arabinono-1,4-lactone oxidase activity"/>
    <property type="evidence" value="ECO:0007669"/>
    <property type="project" value="InterPro"/>
</dbReference>
<dbReference type="InterPro" id="IPR010030">
    <property type="entry name" value="GULO_Plant"/>
</dbReference>
<reference evidence="8 9" key="1">
    <citation type="journal article" date="2021" name="Hortic Res">
        <title>Chromosome-scale assembly of the Dendrobium chrysotoxum genome enhances the understanding of orchid evolution.</title>
        <authorList>
            <person name="Zhang Y."/>
            <person name="Zhang G.Q."/>
            <person name="Zhang D."/>
            <person name="Liu X.D."/>
            <person name="Xu X.Y."/>
            <person name="Sun W.H."/>
            <person name="Yu X."/>
            <person name="Zhu X."/>
            <person name="Wang Z.W."/>
            <person name="Zhao X."/>
            <person name="Zhong W.Y."/>
            <person name="Chen H."/>
            <person name="Yin W.L."/>
            <person name="Huang T."/>
            <person name="Niu S.C."/>
            <person name="Liu Z.J."/>
        </authorList>
    </citation>
    <scope>NUCLEOTIDE SEQUENCE [LARGE SCALE GENOMIC DNA]</scope>
    <source>
        <strain evidence="8">Lindl</strain>
    </source>
</reference>
<dbReference type="SUPFAM" id="SSF56176">
    <property type="entry name" value="FAD-binding/transporter-associated domain-like"/>
    <property type="match status" value="1"/>
</dbReference>
<evidence type="ECO:0000256" key="5">
    <source>
        <dbReference type="ARBA" id="ARBA00023002"/>
    </source>
</evidence>
<keyword evidence="9" id="KW-1185">Reference proteome</keyword>
<comment type="catalytic activity">
    <reaction evidence="6">
        <text>L-gulono-1,4-lactone + O2 = L-ascorbate + H2O2 + H(+)</text>
        <dbReference type="Rhea" id="RHEA:32363"/>
        <dbReference type="ChEBI" id="CHEBI:15378"/>
        <dbReference type="ChEBI" id="CHEBI:15379"/>
        <dbReference type="ChEBI" id="CHEBI:16240"/>
        <dbReference type="ChEBI" id="CHEBI:17587"/>
        <dbReference type="ChEBI" id="CHEBI:38290"/>
        <dbReference type="EC" id="1.1.3.8"/>
    </reaction>
</comment>
<dbReference type="Gene3D" id="3.30.70.2520">
    <property type="match status" value="1"/>
</dbReference>
<name>A0AAV7HHK6_DENCH</name>
<dbReference type="GO" id="GO:0050105">
    <property type="term" value="F:L-gulonolactone oxidase activity"/>
    <property type="evidence" value="ECO:0007669"/>
    <property type="project" value="UniProtKB-EC"/>
</dbReference>
<dbReference type="Pfam" id="PF01565">
    <property type="entry name" value="FAD_binding_4"/>
    <property type="match status" value="1"/>
</dbReference>
<dbReference type="AlphaFoldDB" id="A0AAV7HHK6"/>
<dbReference type="InterPro" id="IPR006094">
    <property type="entry name" value="Oxid_FAD_bind_N"/>
</dbReference>
<evidence type="ECO:0000256" key="3">
    <source>
        <dbReference type="ARBA" id="ARBA00013121"/>
    </source>
</evidence>
<dbReference type="InterPro" id="IPR036318">
    <property type="entry name" value="FAD-bd_PCMH-like_sf"/>
</dbReference>
<evidence type="ECO:0000256" key="1">
    <source>
        <dbReference type="ARBA" id="ARBA00005147"/>
    </source>
</evidence>
<dbReference type="InterPro" id="IPR016166">
    <property type="entry name" value="FAD-bd_PCMH"/>
</dbReference>
<dbReference type="GO" id="GO:0016020">
    <property type="term" value="C:membrane"/>
    <property type="evidence" value="ECO:0007669"/>
    <property type="project" value="InterPro"/>
</dbReference>
<keyword evidence="5" id="KW-0560">Oxidoreductase</keyword>
<dbReference type="NCBIfam" id="TIGR01677">
    <property type="entry name" value="pln_FAD_oxido"/>
    <property type="match status" value="1"/>
</dbReference>
<gene>
    <name evidence="8" type="ORF">IEQ34_004226</name>
</gene>
<dbReference type="InterPro" id="IPR050432">
    <property type="entry name" value="FAD-linked_Oxidoreductases_BP"/>
</dbReference>
<dbReference type="Pfam" id="PF04030">
    <property type="entry name" value="ALO"/>
    <property type="match status" value="1"/>
</dbReference>
<protein>
    <recommendedName>
        <fullName evidence="3">L-gulonolactone oxidase</fullName>
        <ecNumber evidence="3">1.1.3.8</ecNumber>
    </recommendedName>
</protein>
<dbReference type="PANTHER" id="PTHR13878:SF125">
    <property type="entry name" value="L-GULONOLACTONE OXIDASE 3"/>
    <property type="match status" value="1"/>
</dbReference>
<dbReference type="InterPro" id="IPR016169">
    <property type="entry name" value="FAD-bd_PCMH_sub2"/>
</dbReference>
<sequence length="650" mass="71429">MPSITLVNVIDNILKACIAQYVATTQVLCSLLDDSRGVYFALDKTIIFPLKPHEANNTITKFFTQTPSFTKMPYPLLLFLLYHLISPSLSLPPAPPVHCNSTANHCTISNAYGAWNDRSPCAVPYVVYPSTEEELLSAVASAQRLNLKVKVVSGYSHTIPKLVCPPPTGSLLISTAKYSSRVAVDSVRNTVTVDAGVGLRDVVDAAEAAGLSLPAAPYWEGVSIAGLISTGSHGSSWWGKGGAVHEYVVAMRLVVPAAEDEGFAKVVEIDGSEPELFNGARVSMGLLGAISKVTLSLEPAFKRSVTYEYRTDDKFQDEFTEMTKQHEFFDIDWYPSQRLAVYRLDGRAPVNASGDGVNDFIGFQANPTLTSMAVRATEKALEESKNVKGKCAMAATVLAAKKLAANGLKNNDFIFSGYPVIGRQSKIQTSGSCLHSSPSNPLAMCSWDPRINGLFFYETTAIFPASNFKNFILDVKKLRDLNPQNFCGIDVYNGFLIRFIKASSAYLGQAEDSVVVDFNYYRADEPSTPRLNQDVWEEVEQMAFFKYGARPHWGKNRKVAFFGVQEKYHDQMSKFNALKKKLDPMGMFSSEWSDEILLGRKAGKKDGCALEGECICSEDRHCSPSNGYICKSGLVYREAKVCRFFSSSAS</sequence>
<dbReference type="Pfam" id="PF22906">
    <property type="entry name" value="GULLO2-like_3rd"/>
    <property type="match status" value="1"/>
</dbReference>
<evidence type="ECO:0000256" key="2">
    <source>
        <dbReference type="ARBA" id="ARBA00005466"/>
    </source>
</evidence>
<dbReference type="EMBL" id="JAGFBR010000005">
    <property type="protein sequence ID" value="KAH0466988.1"/>
    <property type="molecule type" value="Genomic_DNA"/>
</dbReference>
<evidence type="ECO:0000256" key="4">
    <source>
        <dbReference type="ARBA" id="ARBA00022644"/>
    </source>
</evidence>
<keyword evidence="4" id="KW-0060">Ascorbate biosynthesis</keyword>
<dbReference type="GO" id="GO:0071949">
    <property type="term" value="F:FAD binding"/>
    <property type="evidence" value="ECO:0007669"/>
    <property type="project" value="InterPro"/>
</dbReference>
<evidence type="ECO:0000313" key="8">
    <source>
        <dbReference type="EMBL" id="KAH0466988.1"/>
    </source>
</evidence>
<evidence type="ECO:0000259" key="7">
    <source>
        <dbReference type="PROSITE" id="PS51387"/>
    </source>
</evidence>
<dbReference type="PANTHER" id="PTHR13878">
    <property type="entry name" value="GULONOLACTONE OXIDASE"/>
    <property type="match status" value="1"/>
</dbReference>
<proteinExistence type="inferred from homology"/>
<evidence type="ECO:0000256" key="6">
    <source>
        <dbReference type="ARBA" id="ARBA00048083"/>
    </source>
</evidence>
<dbReference type="PROSITE" id="PS51387">
    <property type="entry name" value="FAD_PCMH"/>
    <property type="match status" value="1"/>
</dbReference>
<accession>A0AAV7HHK6</accession>
<comment type="similarity">
    <text evidence="2">Belongs to the oxygen-dependent FAD-linked oxidoreductase family.</text>
</comment>
<dbReference type="Proteomes" id="UP000775213">
    <property type="component" value="Unassembled WGS sequence"/>
</dbReference>
<evidence type="ECO:0000313" key="9">
    <source>
        <dbReference type="Proteomes" id="UP000775213"/>
    </source>
</evidence>
<dbReference type="Gene3D" id="3.30.465.10">
    <property type="match status" value="1"/>
</dbReference>
<dbReference type="InterPro" id="IPR055154">
    <property type="entry name" value="GULLO2-like_C"/>
</dbReference>
<dbReference type="FunFam" id="3.30.70.2520:FF:000003">
    <property type="entry name" value="L-gulonolactone oxidase 2"/>
    <property type="match status" value="1"/>
</dbReference>
<comment type="pathway">
    <text evidence="1">Cofactor biosynthesis; L-ascorbate biosynthesis.</text>
</comment>
<organism evidence="8 9">
    <name type="scientific">Dendrobium chrysotoxum</name>
    <name type="common">Orchid</name>
    <dbReference type="NCBI Taxonomy" id="161865"/>
    <lineage>
        <taxon>Eukaryota</taxon>
        <taxon>Viridiplantae</taxon>
        <taxon>Streptophyta</taxon>
        <taxon>Embryophyta</taxon>
        <taxon>Tracheophyta</taxon>
        <taxon>Spermatophyta</taxon>
        <taxon>Magnoliopsida</taxon>
        <taxon>Liliopsida</taxon>
        <taxon>Asparagales</taxon>
        <taxon>Orchidaceae</taxon>
        <taxon>Epidendroideae</taxon>
        <taxon>Malaxideae</taxon>
        <taxon>Dendrobiinae</taxon>
        <taxon>Dendrobium</taxon>
    </lineage>
</organism>
<dbReference type="GO" id="GO:0019853">
    <property type="term" value="P:L-ascorbic acid biosynthetic process"/>
    <property type="evidence" value="ECO:0007669"/>
    <property type="project" value="UniProtKB-KW"/>
</dbReference>
<comment type="caution">
    <text evidence="8">The sequence shown here is derived from an EMBL/GenBank/DDBJ whole genome shotgun (WGS) entry which is preliminary data.</text>
</comment>
<dbReference type="InterPro" id="IPR007173">
    <property type="entry name" value="ALO_C"/>
</dbReference>
<feature type="domain" description="FAD-binding PCMH-type" evidence="7">
    <location>
        <begin position="118"/>
        <end position="300"/>
    </location>
</feature>
<dbReference type="EC" id="1.1.3.8" evidence="3"/>